<proteinExistence type="inferred from homology"/>
<dbReference type="RefSeq" id="WP_197527181.1">
    <property type="nucleotide sequence ID" value="NZ_CP036291.1"/>
</dbReference>
<organism evidence="6 7">
    <name type="scientific">Pirellulimonas nuda</name>
    <dbReference type="NCBI Taxonomy" id="2528009"/>
    <lineage>
        <taxon>Bacteria</taxon>
        <taxon>Pseudomonadati</taxon>
        <taxon>Planctomycetota</taxon>
        <taxon>Planctomycetia</taxon>
        <taxon>Pirellulales</taxon>
        <taxon>Lacipirellulaceae</taxon>
        <taxon>Pirellulimonas</taxon>
    </lineage>
</organism>
<keyword evidence="1 4" id="KW-0413">Isomerase</keyword>
<feature type="domain" description="UDP-N-acetylglucosamine 2-epimerase" evidence="5">
    <location>
        <begin position="24"/>
        <end position="374"/>
    </location>
</feature>
<evidence type="ECO:0000256" key="3">
    <source>
        <dbReference type="ARBA" id="ARBA00038858"/>
    </source>
</evidence>
<dbReference type="InterPro" id="IPR003331">
    <property type="entry name" value="UDP_GlcNAc_Epimerase_2_dom"/>
</dbReference>
<dbReference type="NCBIfam" id="TIGR00236">
    <property type="entry name" value="wecB"/>
    <property type="match status" value="1"/>
</dbReference>
<evidence type="ECO:0000256" key="1">
    <source>
        <dbReference type="ARBA" id="ARBA00023235"/>
    </source>
</evidence>
<reference evidence="6 7" key="1">
    <citation type="submission" date="2019-02" db="EMBL/GenBank/DDBJ databases">
        <title>Deep-cultivation of Planctomycetes and their phenomic and genomic characterization uncovers novel biology.</title>
        <authorList>
            <person name="Wiegand S."/>
            <person name="Jogler M."/>
            <person name="Boedeker C."/>
            <person name="Pinto D."/>
            <person name="Vollmers J."/>
            <person name="Rivas-Marin E."/>
            <person name="Kohn T."/>
            <person name="Peeters S.H."/>
            <person name="Heuer A."/>
            <person name="Rast P."/>
            <person name="Oberbeckmann S."/>
            <person name="Bunk B."/>
            <person name="Jeske O."/>
            <person name="Meyerdierks A."/>
            <person name="Storesund J.E."/>
            <person name="Kallscheuer N."/>
            <person name="Luecker S."/>
            <person name="Lage O.M."/>
            <person name="Pohl T."/>
            <person name="Merkel B.J."/>
            <person name="Hornburger P."/>
            <person name="Mueller R.-W."/>
            <person name="Bruemmer F."/>
            <person name="Labrenz M."/>
            <person name="Spormann A.M."/>
            <person name="Op den Camp H."/>
            <person name="Overmann J."/>
            <person name="Amann R."/>
            <person name="Jetten M.S.M."/>
            <person name="Mascher T."/>
            <person name="Medema M.H."/>
            <person name="Devos D.P."/>
            <person name="Kaster A.-K."/>
            <person name="Ovreas L."/>
            <person name="Rohde M."/>
            <person name="Galperin M.Y."/>
            <person name="Jogler C."/>
        </authorList>
    </citation>
    <scope>NUCLEOTIDE SEQUENCE [LARGE SCALE GENOMIC DNA]</scope>
    <source>
        <strain evidence="6 7">Pla175</strain>
    </source>
</reference>
<dbReference type="EC" id="5.1.3.14" evidence="3"/>
<evidence type="ECO:0000256" key="4">
    <source>
        <dbReference type="RuleBase" id="RU003513"/>
    </source>
</evidence>
<dbReference type="PANTHER" id="PTHR43174:SF2">
    <property type="entry name" value="UDP-N-ACETYLGLUCOSAMINE 2-EPIMERASE"/>
    <property type="match status" value="1"/>
</dbReference>
<dbReference type="CDD" id="cd03786">
    <property type="entry name" value="GTB_UDP-GlcNAc_2-Epimerase"/>
    <property type="match status" value="1"/>
</dbReference>
<evidence type="ECO:0000256" key="2">
    <source>
        <dbReference type="ARBA" id="ARBA00038209"/>
    </source>
</evidence>
<name>A0A518D5S5_9BACT</name>
<dbReference type="Gene3D" id="3.40.50.2000">
    <property type="entry name" value="Glycogen Phosphorylase B"/>
    <property type="match status" value="2"/>
</dbReference>
<dbReference type="KEGG" id="pnd:Pla175_01790"/>
<dbReference type="PANTHER" id="PTHR43174">
    <property type="entry name" value="UDP-N-ACETYLGLUCOSAMINE 2-EPIMERASE"/>
    <property type="match status" value="1"/>
</dbReference>
<dbReference type="SUPFAM" id="SSF53756">
    <property type="entry name" value="UDP-Glycosyltransferase/glycogen phosphorylase"/>
    <property type="match status" value="1"/>
</dbReference>
<evidence type="ECO:0000313" key="6">
    <source>
        <dbReference type="EMBL" id="QDU86826.1"/>
    </source>
</evidence>
<dbReference type="EMBL" id="CP036291">
    <property type="protein sequence ID" value="QDU86826.1"/>
    <property type="molecule type" value="Genomic_DNA"/>
</dbReference>
<dbReference type="Proteomes" id="UP000317429">
    <property type="component" value="Chromosome"/>
</dbReference>
<evidence type="ECO:0000259" key="5">
    <source>
        <dbReference type="Pfam" id="PF02350"/>
    </source>
</evidence>
<dbReference type="AlphaFoldDB" id="A0A518D5S5"/>
<dbReference type="InterPro" id="IPR029767">
    <property type="entry name" value="WecB-like"/>
</dbReference>
<gene>
    <name evidence="6" type="primary">wecB</name>
    <name evidence="6" type="ORF">Pla175_01790</name>
</gene>
<accession>A0A518D5S5</accession>
<sequence length="379" mass="40546">MPHRVLVLMGTRPEAIKLAPVVAALRADTRFEALVVNTGQHRELIDQVIERFAIGVDHDLAVMRPDQTLAGVTARLVEAIDGVLAAHVPDAVLVQGDTTTVLSGALAAFYRRVPVGHVEAGLRTGDLTSPFPEEANRRVASILAEWHFAPTQAAADNLLAEGVRADRVWVTGNTVIDALGMELERQKRAGDDGAEQRALLAQAGADLAERPIVLVTGHRRENFGAGFEAICEALAELAARFADHLFVYPVHLNPNVRGAVHARLGDVENVRLIAPLAYGEFVALMHRCRLVLTDSGGVQEEAPGLGKPVLVMRDTTERPEGVAAGTVKLVGADRAKIVAEASTLLTDPAAYRRMAEATNPYGDGRASGRILEALAKRLA</sequence>
<evidence type="ECO:0000313" key="7">
    <source>
        <dbReference type="Proteomes" id="UP000317429"/>
    </source>
</evidence>
<comment type="similarity">
    <text evidence="2 4">Belongs to the UDP-N-acetylglucosamine 2-epimerase family.</text>
</comment>
<protein>
    <recommendedName>
        <fullName evidence="3">UDP-N-acetylglucosamine 2-epimerase (non-hydrolyzing)</fullName>
        <ecNumber evidence="3">5.1.3.14</ecNumber>
    </recommendedName>
</protein>
<keyword evidence="7" id="KW-1185">Reference proteome</keyword>
<dbReference type="Pfam" id="PF02350">
    <property type="entry name" value="Epimerase_2"/>
    <property type="match status" value="1"/>
</dbReference>
<dbReference type="GO" id="GO:0008761">
    <property type="term" value="F:UDP-N-acetylglucosamine 2-epimerase activity"/>
    <property type="evidence" value="ECO:0007669"/>
    <property type="project" value="UniProtKB-EC"/>
</dbReference>